<feature type="region of interest" description="Disordered" evidence="1">
    <location>
        <begin position="1"/>
        <end position="21"/>
    </location>
</feature>
<evidence type="ECO:0000256" key="1">
    <source>
        <dbReference type="SAM" id="MobiDB-lite"/>
    </source>
</evidence>
<evidence type="ECO:0000313" key="3">
    <source>
        <dbReference type="Proteomes" id="UP000785679"/>
    </source>
</evidence>
<feature type="compositionally biased region" description="Basic residues" evidence="1">
    <location>
        <begin position="1"/>
        <end position="10"/>
    </location>
</feature>
<dbReference type="AlphaFoldDB" id="A0A8J8T0Q3"/>
<feature type="region of interest" description="Disordered" evidence="1">
    <location>
        <begin position="85"/>
        <end position="107"/>
    </location>
</feature>
<evidence type="ECO:0000313" key="2">
    <source>
        <dbReference type="EMBL" id="TNV77253.1"/>
    </source>
</evidence>
<sequence length="107" mass="11599">MKTKSQHSKRNTCAASSAPAPLPFNLFGPKTPQHYPCSMLLTEHPPPSFSVTTQTQLLFQLATTPTSHNYSIPQFHQYLFPSSSFNPSQSPATLAPSSAPPSLSLTL</sequence>
<dbReference type="EMBL" id="RRYP01012226">
    <property type="protein sequence ID" value="TNV77253.1"/>
    <property type="molecule type" value="Genomic_DNA"/>
</dbReference>
<organism evidence="2 3">
    <name type="scientific">Halteria grandinella</name>
    <dbReference type="NCBI Taxonomy" id="5974"/>
    <lineage>
        <taxon>Eukaryota</taxon>
        <taxon>Sar</taxon>
        <taxon>Alveolata</taxon>
        <taxon>Ciliophora</taxon>
        <taxon>Intramacronucleata</taxon>
        <taxon>Spirotrichea</taxon>
        <taxon>Stichotrichia</taxon>
        <taxon>Sporadotrichida</taxon>
        <taxon>Halteriidae</taxon>
        <taxon>Halteria</taxon>
    </lineage>
</organism>
<accession>A0A8J8T0Q3</accession>
<protein>
    <submittedName>
        <fullName evidence="2">Uncharacterized protein</fullName>
    </submittedName>
</protein>
<proteinExistence type="predicted"/>
<gene>
    <name evidence="2" type="ORF">FGO68_gene15475</name>
</gene>
<reference evidence="2" key="1">
    <citation type="submission" date="2019-06" db="EMBL/GenBank/DDBJ databases">
        <authorList>
            <person name="Zheng W."/>
        </authorList>
    </citation>
    <scope>NUCLEOTIDE SEQUENCE</scope>
    <source>
        <strain evidence="2">QDHG01</strain>
    </source>
</reference>
<comment type="caution">
    <text evidence="2">The sequence shown here is derived from an EMBL/GenBank/DDBJ whole genome shotgun (WGS) entry which is preliminary data.</text>
</comment>
<dbReference type="Proteomes" id="UP000785679">
    <property type="component" value="Unassembled WGS sequence"/>
</dbReference>
<keyword evidence="3" id="KW-1185">Reference proteome</keyword>
<name>A0A8J8T0Q3_HALGN</name>